<dbReference type="RefSeq" id="WP_272459100.1">
    <property type="nucleotide sequence ID" value="NZ_JAGTJJ010000024.1"/>
</dbReference>
<feature type="region of interest" description="Disordered" evidence="1">
    <location>
        <begin position="137"/>
        <end position="204"/>
    </location>
</feature>
<protein>
    <submittedName>
        <fullName evidence="3">DUF296 domain-containing protein</fullName>
    </submittedName>
</protein>
<feature type="compositionally biased region" description="Low complexity" evidence="1">
    <location>
        <begin position="187"/>
        <end position="203"/>
    </location>
</feature>
<dbReference type="InterPro" id="IPR005175">
    <property type="entry name" value="PPC_dom"/>
</dbReference>
<gene>
    <name evidence="3" type="ORF">KEG57_30730</name>
</gene>
<feature type="compositionally biased region" description="Pro residues" evidence="1">
    <location>
        <begin position="150"/>
        <end position="163"/>
    </location>
</feature>
<sequence>MNVVESKGIRHLVVRAESGEELPRALAQALDEASARAGRLSGTGVLDSVELASVDADGARVTRRIDTPVMAVSITGNIAQDGAAVSVRLYATLVQESPFGLQTVAGEILSARALSLEVFATALDDVALVRQGDDRSFAAAASSQAQPQAQPQPQPQAPSPPPARAAAPAPRITHPEPPRAPAPFPAAAPAAPAELPSAPTPLARPMQHRDDVEVYPETGDLVSHFHFGECEVMSSDGERIRLRQEKDGRVREVALGMLKIEAPTTDPATGKRHFRLSRKH</sequence>
<dbReference type="Proteomes" id="UP001151081">
    <property type="component" value="Unassembled WGS sequence"/>
</dbReference>
<comment type="caution">
    <text evidence="3">The sequence shown here is derived from an EMBL/GenBank/DDBJ whole genome shotgun (WGS) entry which is preliminary data.</text>
</comment>
<evidence type="ECO:0000313" key="3">
    <source>
        <dbReference type="EMBL" id="MDC3984896.1"/>
    </source>
</evidence>
<dbReference type="PROSITE" id="PS51742">
    <property type="entry name" value="PPC"/>
    <property type="match status" value="1"/>
</dbReference>
<evidence type="ECO:0000256" key="1">
    <source>
        <dbReference type="SAM" id="MobiDB-lite"/>
    </source>
</evidence>
<reference evidence="3 4" key="1">
    <citation type="submission" date="2021-04" db="EMBL/GenBank/DDBJ databases">
        <title>Genome analysis of Polyangium sp.</title>
        <authorList>
            <person name="Li Y."/>
            <person name="Wang J."/>
        </authorList>
    </citation>
    <scope>NUCLEOTIDE SEQUENCE [LARGE SCALE GENOMIC DNA]</scope>
    <source>
        <strain evidence="3 4">SDU14</strain>
    </source>
</reference>
<proteinExistence type="predicted"/>
<dbReference type="EMBL" id="JAGTJJ010000024">
    <property type="protein sequence ID" value="MDC3984896.1"/>
    <property type="molecule type" value="Genomic_DNA"/>
</dbReference>
<dbReference type="Pfam" id="PF03479">
    <property type="entry name" value="PCC"/>
    <property type="match status" value="1"/>
</dbReference>
<evidence type="ECO:0000259" key="2">
    <source>
        <dbReference type="PROSITE" id="PS51742"/>
    </source>
</evidence>
<evidence type="ECO:0000313" key="4">
    <source>
        <dbReference type="Proteomes" id="UP001151081"/>
    </source>
</evidence>
<dbReference type="Gene3D" id="3.30.1330.80">
    <property type="entry name" value="Hypothetical protein, similar to alpha- acetolactate decarboxylase, domain 2"/>
    <property type="match status" value="1"/>
</dbReference>
<feature type="domain" description="PPC" evidence="2">
    <location>
        <begin position="5"/>
        <end position="144"/>
    </location>
</feature>
<name>A0A9X3XBB8_9BACT</name>
<dbReference type="SUPFAM" id="SSF117856">
    <property type="entry name" value="AF0104/ALDC/Ptd012-like"/>
    <property type="match status" value="1"/>
</dbReference>
<keyword evidence="4" id="KW-1185">Reference proteome</keyword>
<organism evidence="3 4">
    <name type="scientific">Polyangium jinanense</name>
    <dbReference type="NCBI Taxonomy" id="2829994"/>
    <lineage>
        <taxon>Bacteria</taxon>
        <taxon>Pseudomonadati</taxon>
        <taxon>Myxococcota</taxon>
        <taxon>Polyangia</taxon>
        <taxon>Polyangiales</taxon>
        <taxon>Polyangiaceae</taxon>
        <taxon>Polyangium</taxon>
    </lineage>
</organism>
<accession>A0A9X3XBB8</accession>
<feature type="compositionally biased region" description="Low complexity" evidence="1">
    <location>
        <begin position="138"/>
        <end position="149"/>
    </location>
</feature>
<dbReference type="AlphaFoldDB" id="A0A9X3XBB8"/>